<evidence type="ECO:0000256" key="1">
    <source>
        <dbReference type="ARBA" id="ARBA00004141"/>
    </source>
</evidence>
<feature type="transmembrane region" description="Helical" evidence="6">
    <location>
        <begin position="9"/>
        <end position="31"/>
    </location>
</feature>
<dbReference type="PROSITE" id="PS50850">
    <property type="entry name" value="MFS"/>
    <property type="match status" value="1"/>
</dbReference>
<accession>A0A6I4T861</accession>
<keyword evidence="2" id="KW-0813">Transport</keyword>
<evidence type="ECO:0000259" key="7">
    <source>
        <dbReference type="PROSITE" id="PS50850"/>
    </source>
</evidence>
<dbReference type="InterPro" id="IPR011701">
    <property type="entry name" value="MFS"/>
</dbReference>
<organism evidence="8 9">
    <name type="scientific">Altericroceibacterium endophyticum</name>
    <dbReference type="NCBI Taxonomy" id="1808508"/>
    <lineage>
        <taxon>Bacteria</taxon>
        <taxon>Pseudomonadati</taxon>
        <taxon>Pseudomonadota</taxon>
        <taxon>Alphaproteobacteria</taxon>
        <taxon>Sphingomonadales</taxon>
        <taxon>Erythrobacteraceae</taxon>
        <taxon>Altericroceibacterium</taxon>
    </lineage>
</organism>
<dbReference type="AlphaFoldDB" id="A0A6I4T861"/>
<dbReference type="GO" id="GO:0016020">
    <property type="term" value="C:membrane"/>
    <property type="evidence" value="ECO:0007669"/>
    <property type="project" value="UniProtKB-SubCell"/>
</dbReference>
<feature type="domain" description="Major facilitator superfamily (MFS) profile" evidence="7">
    <location>
        <begin position="9"/>
        <end position="441"/>
    </location>
</feature>
<dbReference type="GO" id="GO:0022857">
    <property type="term" value="F:transmembrane transporter activity"/>
    <property type="evidence" value="ECO:0007669"/>
    <property type="project" value="InterPro"/>
</dbReference>
<evidence type="ECO:0000313" key="9">
    <source>
        <dbReference type="Proteomes" id="UP000438476"/>
    </source>
</evidence>
<gene>
    <name evidence="8" type="ORF">GRI91_11795</name>
</gene>
<keyword evidence="9" id="KW-1185">Reference proteome</keyword>
<feature type="transmembrane region" description="Helical" evidence="6">
    <location>
        <begin position="260"/>
        <end position="280"/>
    </location>
</feature>
<keyword evidence="5 6" id="KW-0472">Membrane</keyword>
<name>A0A6I4T861_9SPHN</name>
<dbReference type="Proteomes" id="UP000438476">
    <property type="component" value="Unassembled WGS sequence"/>
</dbReference>
<feature type="transmembrane region" description="Helical" evidence="6">
    <location>
        <begin position="75"/>
        <end position="91"/>
    </location>
</feature>
<dbReference type="EMBL" id="WTYT01000005">
    <property type="protein sequence ID" value="MXO66442.1"/>
    <property type="molecule type" value="Genomic_DNA"/>
</dbReference>
<feature type="transmembrane region" description="Helical" evidence="6">
    <location>
        <begin position="319"/>
        <end position="345"/>
    </location>
</feature>
<proteinExistence type="predicted"/>
<dbReference type="PANTHER" id="PTHR23505">
    <property type="entry name" value="SPINSTER"/>
    <property type="match status" value="1"/>
</dbReference>
<feature type="transmembrane region" description="Helical" evidence="6">
    <location>
        <begin position="43"/>
        <end position="68"/>
    </location>
</feature>
<dbReference type="RefSeq" id="WP_160736889.1">
    <property type="nucleotide sequence ID" value="NZ_WTYT01000005.1"/>
</dbReference>
<evidence type="ECO:0000256" key="2">
    <source>
        <dbReference type="ARBA" id="ARBA00022448"/>
    </source>
</evidence>
<evidence type="ECO:0000313" key="8">
    <source>
        <dbReference type="EMBL" id="MXO66442.1"/>
    </source>
</evidence>
<feature type="transmembrane region" description="Helical" evidence="6">
    <location>
        <begin position="415"/>
        <end position="435"/>
    </location>
</feature>
<dbReference type="OrthoDB" id="7400989at2"/>
<evidence type="ECO:0000256" key="3">
    <source>
        <dbReference type="ARBA" id="ARBA00022692"/>
    </source>
</evidence>
<keyword evidence="3 6" id="KW-0812">Transmembrane</keyword>
<dbReference type="InterPro" id="IPR036259">
    <property type="entry name" value="MFS_trans_sf"/>
</dbReference>
<keyword evidence="4 6" id="KW-1133">Transmembrane helix</keyword>
<reference evidence="8 9" key="1">
    <citation type="submission" date="2019-12" db="EMBL/GenBank/DDBJ databases">
        <title>Genomic-based taxomic classification of the family Erythrobacteraceae.</title>
        <authorList>
            <person name="Xu L."/>
        </authorList>
    </citation>
    <scope>NUCLEOTIDE SEQUENCE [LARGE SCALE GENOMIC DNA]</scope>
    <source>
        <strain evidence="8 9">LMG 29518</strain>
    </source>
</reference>
<dbReference type="InterPro" id="IPR044770">
    <property type="entry name" value="MFS_spinster-like"/>
</dbReference>
<comment type="caution">
    <text evidence="8">The sequence shown here is derived from an EMBL/GenBank/DDBJ whole genome shotgun (WGS) entry which is preliminary data.</text>
</comment>
<evidence type="ECO:0000256" key="4">
    <source>
        <dbReference type="ARBA" id="ARBA00022989"/>
    </source>
</evidence>
<feature type="transmembrane region" description="Helical" evidence="6">
    <location>
        <begin position="166"/>
        <end position="184"/>
    </location>
</feature>
<dbReference type="PANTHER" id="PTHR23505:SF79">
    <property type="entry name" value="PROTEIN SPINSTER"/>
    <property type="match status" value="1"/>
</dbReference>
<evidence type="ECO:0000256" key="5">
    <source>
        <dbReference type="ARBA" id="ARBA00023136"/>
    </source>
</evidence>
<feature type="transmembrane region" description="Helical" evidence="6">
    <location>
        <begin position="226"/>
        <end position="248"/>
    </location>
</feature>
<dbReference type="CDD" id="cd17328">
    <property type="entry name" value="MFS_spinster_like"/>
    <property type="match status" value="1"/>
</dbReference>
<dbReference type="InterPro" id="IPR020846">
    <property type="entry name" value="MFS_dom"/>
</dbReference>
<sequence length="448" mass="46761">MSPAARRTALLLLTVIYGFGFIDRIVIALVAQDIKADFGISDFQIGLLGGTAFAVVNTFAALPLAWLADRYPRKWIAGGSLLLASIFTGIFGFASNFFHMVLARLGMAGGSAGTEAPPHSMISDMYPPEKRASAMSLFMLGVPIAAFIGSAAGGTVAAAYGWRATFYVIGGMGMIVSFISFLFIREPARGEVAAKATPQSEALSENNPGIKTVFKVMVGDRCMRHILLGVSIISLGAFGMNTFLPAFFSRNYGLGVGEAGTLFGLLTGIASAVGTIAGGYGSEWLARRDPRWLIAVPGLGAVIGAPIFITGLMQNSLPLAFGLMLTGSLFFYMAMGPAIAALHALLDSRSRATGSAIFLLIMHLTGQGLGPPIAGIVSDAISAWSYGGGNFSTVCAGAAGQVPGSDCASAAATGIRYAIACFGAFYIWSGLHMLWAARWRRTETALAN</sequence>
<feature type="transmembrane region" description="Helical" evidence="6">
    <location>
        <begin position="137"/>
        <end position="160"/>
    </location>
</feature>
<feature type="transmembrane region" description="Helical" evidence="6">
    <location>
        <begin position="357"/>
        <end position="377"/>
    </location>
</feature>
<dbReference type="Gene3D" id="1.20.1250.20">
    <property type="entry name" value="MFS general substrate transporter like domains"/>
    <property type="match status" value="1"/>
</dbReference>
<feature type="transmembrane region" description="Helical" evidence="6">
    <location>
        <begin position="292"/>
        <end position="313"/>
    </location>
</feature>
<dbReference type="Pfam" id="PF07690">
    <property type="entry name" value="MFS_1"/>
    <property type="match status" value="1"/>
</dbReference>
<evidence type="ECO:0000256" key="6">
    <source>
        <dbReference type="SAM" id="Phobius"/>
    </source>
</evidence>
<dbReference type="SUPFAM" id="SSF103473">
    <property type="entry name" value="MFS general substrate transporter"/>
    <property type="match status" value="1"/>
</dbReference>
<feature type="transmembrane region" description="Helical" evidence="6">
    <location>
        <begin position="97"/>
        <end position="116"/>
    </location>
</feature>
<protein>
    <submittedName>
        <fullName evidence="8">MFS transporter</fullName>
    </submittedName>
</protein>
<comment type="subcellular location">
    <subcellularLocation>
        <location evidence="1">Membrane</location>
        <topology evidence="1">Multi-pass membrane protein</topology>
    </subcellularLocation>
</comment>